<keyword evidence="1" id="KW-1133">Transmembrane helix</keyword>
<proteinExistence type="predicted"/>
<feature type="signal peptide" evidence="2">
    <location>
        <begin position="1"/>
        <end position="24"/>
    </location>
</feature>
<evidence type="ECO:0000256" key="2">
    <source>
        <dbReference type="SAM" id="SignalP"/>
    </source>
</evidence>
<accession>A0A1N7P8V5</accession>
<keyword evidence="1" id="KW-0472">Membrane</keyword>
<reference evidence="4" key="1">
    <citation type="submission" date="2017-01" db="EMBL/GenBank/DDBJ databases">
        <authorList>
            <person name="Varghese N."/>
            <person name="Submissions S."/>
        </authorList>
    </citation>
    <scope>NUCLEOTIDE SEQUENCE [LARGE SCALE GENOMIC DNA]</scope>
    <source>
        <strain evidence="4">DSM 29430</strain>
    </source>
</reference>
<dbReference type="EMBL" id="FTOQ01000013">
    <property type="protein sequence ID" value="SIT06980.1"/>
    <property type="molecule type" value="Genomic_DNA"/>
</dbReference>
<keyword evidence="2" id="KW-0732">Signal</keyword>
<sequence length="250" mass="26138">MIRSRFLSVIGAAGLCVAAGSAGATPLNLEYLGPQSGYRTLQIVESPVDPIGGGALPDNVLAGAFDMLDTTPGSLLGNFVAWCLDLTSWLGTGSGITYPYETTDTPFSNSYGLDASEMARVQGLFDANYFEGLADDRNRSAGFQMALWEVLYDDDYSLTNNTAANDDFRGVAGYGAGSAFALAESYLTAAAAYDDGRQWNLLFLESQSGKQNLVTVSAVPLPAAGLLLLTGLAGLAFAGRRRKAAVAASV</sequence>
<gene>
    <name evidence="3" type="ORF">SAMN05421759_11392</name>
</gene>
<evidence type="ECO:0000313" key="4">
    <source>
        <dbReference type="Proteomes" id="UP000186684"/>
    </source>
</evidence>
<keyword evidence="4" id="KW-1185">Reference proteome</keyword>
<evidence type="ECO:0000313" key="3">
    <source>
        <dbReference type="EMBL" id="SIT06980.1"/>
    </source>
</evidence>
<evidence type="ECO:0000256" key="1">
    <source>
        <dbReference type="SAM" id="Phobius"/>
    </source>
</evidence>
<dbReference type="NCBIfam" id="TIGR03370">
    <property type="entry name" value="VPLPA-CTERM"/>
    <property type="match status" value="1"/>
</dbReference>
<keyword evidence="1" id="KW-0812">Transmembrane</keyword>
<dbReference type="Proteomes" id="UP000186684">
    <property type="component" value="Unassembled WGS sequence"/>
</dbReference>
<protein>
    <submittedName>
        <fullName evidence="3">VPLPA-CTERM protein sorting domain-containing protein</fullName>
    </submittedName>
</protein>
<dbReference type="InterPro" id="IPR022472">
    <property type="entry name" value="VPLPA-CTERM"/>
</dbReference>
<feature type="transmembrane region" description="Helical" evidence="1">
    <location>
        <begin position="213"/>
        <end position="238"/>
    </location>
</feature>
<name>A0A1N7P8V5_9RHOB</name>
<dbReference type="AlphaFoldDB" id="A0A1N7P8V5"/>
<organism evidence="3 4">
    <name type="scientific">Roseivivax lentus</name>
    <dbReference type="NCBI Taxonomy" id="633194"/>
    <lineage>
        <taxon>Bacteria</taxon>
        <taxon>Pseudomonadati</taxon>
        <taxon>Pseudomonadota</taxon>
        <taxon>Alphaproteobacteria</taxon>
        <taxon>Rhodobacterales</taxon>
        <taxon>Roseobacteraceae</taxon>
        <taxon>Roseivivax</taxon>
    </lineage>
</organism>
<feature type="chain" id="PRO_5012184902" evidence="2">
    <location>
        <begin position="25"/>
        <end position="250"/>
    </location>
</feature>